<keyword evidence="2" id="KW-1185">Reference proteome</keyword>
<accession>A0A2I0K7C3</accession>
<evidence type="ECO:0000313" key="2">
    <source>
        <dbReference type="Proteomes" id="UP000233551"/>
    </source>
</evidence>
<sequence>MLLSWDFYLFLEGKGKSEVGSVQRIGSSRVARSGRDRSDWRKTVRKKELAGLGCSDDRSELARDRWTLQGLLNAAAKYSRAPETCSCEELGSVEELREMNWELEGVRRLRVSQLEVSGREAAGWSVS</sequence>
<reference evidence="1 2" key="1">
    <citation type="submission" date="2017-11" db="EMBL/GenBank/DDBJ databases">
        <title>De-novo sequencing of pomegranate (Punica granatum L.) genome.</title>
        <authorList>
            <person name="Akparov Z."/>
            <person name="Amiraslanov A."/>
            <person name="Hajiyeva S."/>
            <person name="Abbasov M."/>
            <person name="Kaur K."/>
            <person name="Hamwieh A."/>
            <person name="Solovyev V."/>
            <person name="Salamov A."/>
            <person name="Braich B."/>
            <person name="Kosarev P."/>
            <person name="Mahmoud A."/>
            <person name="Hajiyev E."/>
            <person name="Babayeva S."/>
            <person name="Izzatullayeva V."/>
            <person name="Mammadov A."/>
            <person name="Mammadov A."/>
            <person name="Sharifova S."/>
            <person name="Ojaghi J."/>
            <person name="Eynullazada K."/>
            <person name="Bayramov B."/>
            <person name="Abdulazimova A."/>
            <person name="Shahmuradov I."/>
        </authorList>
    </citation>
    <scope>NUCLEOTIDE SEQUENCE [LARGE SCALE GENOMIC DNA]</scope>
    <source>
        <strain evidence="2">cv. AG2017</strain>
        <tissue evidence="1">Leaf</tissue>
    </source>
</reference>
<comment type="caution">
    <text evidence="1">The sequence shown here is derived from an EMBL/GenBank/DDBJ whole genome shotgun (WGS) entry which is preliminary data.</text>
</comment>
<evidence type="ECO:0000313" key="1">
    <source>
        <dbReference type="EMBL" id="PKI64432.1"/>
    </source>
</evidence>
<dbReference type="EMBL" id="PGOL01000818">
    <property type="protein sequence ID" value="PKI64432.1"/>
    <property type="molecule type" value="Genomic_DNA"/>
</dbReference>
<name>A0A2I0K7C3_PUNGR</name>
<protein>
    <submittedName>
        <fullName evidence="1">Uncharacterized protein</fullName>
    </submittedName>
</protein>
<organism evidence="1 2">
    <name type="scientific">Punica granatum</name>
    <name type="common">Pomegranate</name>
    <dbReference type="NCBI Taxonomy" id="22663"/>
    <lineage>
        <taxon>Eukaryota</taxon>
        <taxon>Viridiplantae</taxon>
        <taxon>Streptophyta</taxon>
        <taxon>Embryophyta</taxon>
        <taxon>Tracheophyta</taxon>
        <taxon>Spermatophyta</taxon>
        <taxon>Magnoliopsida</taxon>
        <taxon>eudicotyledons</taxon>
        <taxon>Gunneridae</taxon>
        <taxon>Pentapetalae</taxon>
        <taxon>rosids</taxon>
        <taxon>malvids</taxon>
        <taxon>Myrtales</taxon>
        <taxon>Lythraceae</taxon>
        <taxon>Punica</taxon>
    </lineage>
</organism>
<dbReference type="Proteomes" id="UP000233551">
    <property type="component" value="Unassembled WGS sequence"/>
</dbReference>
<gene>
    <name evidence="1" type="ORF">CRG98_015157</name>
</gene>
<proteinExistence type="predicted"/>
<dbReference type="AlphaFoldDB" id="A0A2I0K7C3"/>